<feature type="signal peptide" evidence="1">
    <location>
        <begin position="1"/>
        <end position="33"/>
    </location>
</feature>
<evidence type="ECO:0000313" key="3">
    <source>
        <dbReference type="EMBL" id="MBB3957639.1"/>
    </source>
</evidence>
<keyword evidence="4" id="KW-1185">Reference proteome</keyword>
<evidence type="ECO:0000313" key="4">
    <source>
        <dbReference type="Proteomes" id="UP000548867"/>
    </source>
</evidence>
<keyword evidence="1" id="KW-0732">Signal</keyword>
<gene>
    <name evidence="3" type="ORF">GGR38_004613</name>
</gene>
<dbReference type="EMBL" id="JACIDX010000029">
    <property type="protein sequence ID" value="MBB3957639.1"/>
    <property type="molecule type" value="Genomic_DNA"/>
</dbReference>
<feature type="chain" id="PRO_5030860067" evidence="1">
    <location>
        <begin position="34"/>
        <end position="352"/>
    </location>
</feature>
<protein>
    <submittedName>
        <fullName evidence="3">Lytic murein transglycosylase</fullName>
    </submittedName>
</protein>
<dbReference type="RefSeq" id="WP_425497084.1">
    <property type="nucleotide sequence ID" value="NZ_JACIDX010000029.1"/>
</dbReference>
<dbReference type="GO" id="GO:0008933">
    <property type="term" value="F:peptidoglycan lytic transglycosylase activity"/>
    <property type="evidence" value="ECO:0007669"/>
    <property type="project" value="TreeGrafter"/>
</dbReference>
<dbReference type="InterPro" id="IPR011970">
    <property type="entry name" value="MltB_2"/>
</dbReference>
<name>A0A7W6G862_9SPHN</name>
<dbReference type="Gene3D" id="1.10.530.10">
    <property type="match status" value="1"/>
</dbReference>
<organism evidence="3 4">
    <name type="scientific">Novosphingobium sediminicola</name>
    <dbReference type="NCBI Taxonomy" id="563162"/>
    <lineage>
        <taxon>Bacteria</taxon>
        <taxon>Pseudomonadati</taxon>
        <taxon>Pseudomonadota</taxon>
        <taxon>Alphaproteobacteria</taxon>
        <taxon>Sphingomonadales</taxon>
        <taxon>Sphingomonadaceae</taxon>
        <taxon>Novosphingobium</taxon>
    </lineage>
</organism>
<dbReference type="Gene3D" id="1.10.8.350">
    <property type="entry name" value="Bacterial muramidase"/>
    <property type="match status" value="1"/>
</dbReference>
<evidence type="ECO:0000256" key="1">
    <source>
        <dbReference type="SAM" id="SignalP"/>
    </source>
</evidence>
<sequence>MTIRPTRHRCMTALFSLALGLAATMMPPSRLWAQEDASPAGFDAYLQLLAARARGEGVSEATIQAMTTGLTYNPRVIQLDRSQPGASTTTTPPAYAPYRIKHVDASRIARGRAVYGNVAGDAGRIEARYGVPLPILLAIWGAETDYGAAKGGFDLAGSLATLAYEGRRRELFAAEFIALLKMVDRGVPRDRLRGSWAGAFGNPQFLPSVYLRIAQDGDGDGFADIWTSRVDTLSSIGAYFRDAGWKPGVPWGVPASVPDGFNRAGVASRLDSPVCPRVHARMSQWKTVAEWRALGVNAEGNIRDSELTTLIEPDGAGKPAFLLTGNYRVILDYNCSNYYALSVGLLANEIAR</sequence>
<evidence type="ECO:0000259" key="2">
    <source>
        <dbReference type="Pfam" id="PF13406"/>
    </source>
</evidence>
<feature type="domain" description="Transglycosylase SLT" evidence="2">
    <location>
        <begin position="42"/>
        <end position="348"/>
    </location>
</feature>
<proteinExistence type="predicted"/>
<dbReference type="InterPro" id="IPR031304">
    <property type="entry name" value="SLT_2"/>
</dbReference>
<dbReference type="AlphaFoldDB" id="A0A7W6G862"/>
<dbReference type="PANTHER" id="PTHR30163">
    <property type="entry name" value="MEMBRANE-BOUND LYTIC MUREIN TRANSGLYCOSYLASE B"/>
    <property type="match status" value="1"/>
</dbReference>
<reference evidence="3 4" key="1">
    <citation type="submission" date="2020-08" db="EMBL/GenBank/DDBJ databases">
        <title>Genomic Encyclopedia of Type Strains, Phase IV (KMG-IV): sequencing the most valuable type-strain genomes for metagenomic binning, comparative biology and taxonomic classification.</title>
        <authorList>
            <person name="Goeker M."/>
        </authorList>
    </citation>
    <scope>NUCLEOTIDE SEQUENCE [LARGE SCALE GENOMIC DNA]</scope>
    <source>
        <strain evidence="3 4">DSM 27057</strain>
    </source>
</reference>
<dbReference type="GO" id="GO:0009253">
    <property type="term" value="P:peptidoglycan catabolic process"/>
    <property type="evidence" value="ECO:0007669"/>
    <property type="project" value="TreeGrafter"/>
</dbReference>
<dbReference type="PANTHER" id="PTHR30163:SF8">
    <property type="entry name" value="LYTIC MUREIN TRANSGLYCOSYLASE"/>
    <property type="match status" value="1"/>
</dbReference>
<dbReference type="Pfam" id="PF13406">
    <property type="entry name" value="SLT_2"/>
    <property type="match status" value="1"/>
</dbReference>
<dbReference type="Proteomes" id="UP000548867">
    <property type="component" value="Unassembled WGS sequence"/>
</dbReference>
<dbReference type="SUPFAM" id="SSF53955">
    <property type="entry name" value="Lysozyme-like"/>
    <property type="match status" value="1"/>
</dbReference>
<dbReference type="InterPro" id="IPR043426">
    <property type="entry name" value="MltB-like"/>
</dbReference>
<dbReference type="InterPro" id="IPR023346">
    <property type="entry name" value="Lysozyme-like_dom_sf"/>
</dbReference>
<dbReference type="NCBIfam" id="TIGR02283">
    <property type="entry name" value="MltB_2"/>
    <property type="match status" value="1"/>
</dbReference>
<comment type="caution">
    <text evidence="3">The sequence shown here is derived from an EMBL/GenBank/DDBJ whole genome shotgun (WGS) entry which is preliminary data.</text>
</comment>
<accession>A0A7W6G862</accession>